<keyword evidence="2" id="KW-0378">Hydrolase</keyword>
<evidence type="ECO:0000259" key="1">
    <source>
        <dbReference type="Pfam" id="PF13391"/>
    </source>
</evidence>
<accession>A0A424WB57</accession>
<sequence>MERYTSERLDEGAVYTHTQLSEIFSVSDSTIYTGIFRPKGWASVWLFVTEGKTPDRVQYTDHLDGDVLLMQGQTEGRADHLLMRQETSGFELLVFHRMSKHEHGGAGFRYLGPFHYIRHFGTRPRSFVLQRDKKRDYKYGKQSWRWTLEAVRQLGGRASPKQVEAYTVERVPDFNRANVGPDLRMLSVNEFGRSAWAANRSARRTDGWHPMDALYRRDDVEDIVYELYDPDPAVHGIWELAADSKGNMRPFRVSDSPEIVRVQAELEGAKAFDATNDNDGRTKVLMSIARRQGQPKFRRDLFAAYNERCAVTGCPVREILEGAHIKPYRGEHTNHVTNGVLLRADIHSLFDLGLLRVCPVSWTVEVSDQARPSYGEYHGQMMRLPDSEMQRPDAEAMRQHYERCAGNFALD</sequence>
<organism evidence="2 3">
    <name type="scientific">Alcaligenes xylosoxydans xylosoxydans</name>
    <name type="common">Achromobacter xylosoxidans</name>
    <dbReference type="NCBI Taxonomy" id="85698"/>
    <lineage>
        <taxon>Bacteria</taxon>
        <taxon>Pseudomonadati</taxon>
        <taxon>Pseudomonadota</taxon>
        <taxon>Betaproteobacteria</taxon>
        <taxon>Burkholderiales</taxon>
        <taxon>Alcaligenaceae</taxon>
        <taxon>Achromobacter</taxon>
    </lineage>
</organism>
<proteinExistence type="predicted"/>
<evidence type="ECO:0000313" key="3">
    <source>
        <dbReference type="Proteomes" id="UP000285324"/>
    </source>
</evidence>
<protein>
    <submittedName>
        <fullName evidence="2">HNH endonuclease</fullName>
    </submittedName>
</protein>
<dbReference type="GO" id="GO:0004519">
    <property type="term" value="F:endonuclease activity"/>
    <property type="evidence" value="ECO:0007669"/>
    <property type="project" value="UniProtKB-KW"/>
</dbReference>
<comment type="caution">
    <text evidence="2">The sequence shown here is derived from an EMBL/GenBank/DDBJ whole genome shotgun (WGS) entry which is preliminary data.</text>
</comment>
<feature type="domain" description="HNH nuclease" evidence="1">
    <location>
        <begin position="309"/>
        <end position="355"/>
    </location>
</feature>
<dbReference type="EMBL" id="QVXO01000027">
    <property type="protein sequence ID" value="RPJ90388.1"/>
    <property type="molecule type" value="Genomic_DNA"/>
</dbReference>
<gene>
    <name evidence="2" type="ORF">DY367_17995</name>
</gene>
<keyword evidence="2" id="KW-0255">Endonuclease</keyword>
<dbReference type="Proteomes" id="UP000285324">
    <property type="component" value="Unassembled WGS sequence"/>
</dbReference>
<reference evidence="2 3" key="1">
    <citation type="submission" date="2018-08" db="EMBL/GenBank/DDBJ databases">
        <title>Achromobacter xylosoxidans Genome sequencing and assembly.</title>
        <authorList>
            <person name="Wang R."/>
            <person name="Rensing C."/>
            <person name="Li Y."/>
        </authorList>
    </citation>
    <scope>NUCLEOTIDE SEQUENCE [LARGE SCALE GENOMIC DNA]</scope>
    <source>
        <strain evidence="2 3">GD003A</strain>
    </source>
</reference>
<name>A0A424WB57_ALCXX</name>
<keyword evidence="2" id="KW-0540">Nuclease</keyword>
<dbReference type="RefSeq" id="WP_118933210.1">
    <property type="nucleotide sequence ID" value="NZ_CP061008.1"/>
</dbReference>
<evidence type="ECO:0000313" key="2">
    <source>
        <dbReference type="EMBL" id="RPJ90388.1"/>
    </source>
</evidence>
<dbReference type="Pfam" id="PF13391">
    <property type="entry name" value="HNH_2"/>
    <property type="match status" value="1"/>
</dbReference>
<dbReference type="AlphaFoldDB" id="A0A424WB57"/>
<dbReference type="InterPro" id="IPR003615">
    <property type="entry name" value="HNH_nuc"/>
</dbReference>
<dbReference type="OrthoDB" id="9811869at2"/>